<reference evidence="2" key="2">
    <citation type="journal article" date="2014" name="ISME J.">
        <title>Microbial stratification in low pH oxic and suboxic macroscopic growths along an acid mine drainage.</title>
        <authorList>
            <person name="Mendez-Garcia C."/>
            <person name="Mesa V."/>
            <person name="Sprenger R.R."/>
            <person name="Richter M."/>
            <person name="Diez M.S."/>
            <person name="Solano J."/>
            <person name="Bargiela R."/>
            <person name="Golyshina O.V."/>
            <person name="Manteca A."/>
            <person name="Ramos J.L."/>
            <person name="Gallego J.R."/>
            <person name="Llorente I."/>
            <person name="Martins Dos Santos V.A."/>
            <person name="Jensen O.N."/>
            <person name="Pelaez A.I."/>
            <person name="Sanchez J."/>
            <person name="Ferrer M."/>
        </authorList>
    </citation>
    <scope>NUCLEOTIDE SEQUENCE</scope>
</reference>
<evidence type="ECO:0000256" key="1">
    <source>
        <dbReference type="SAM" id="Phobius"/>
    </source>
</evidence>
<organism evidence="2">
    <name type="scientific">mine drainage metagenome</name>
    <dbReference type="NCBI Taxonomy" id="410659"/>
    <lineage>
        <taxon>unclassified sequences</taxon>
        <taxon>metagenomes</taxon>
        <taxon>ecological metagenomes</taxon>
    </lineage>
</organism>
<feature type="transmembrane region" description="Helical" evidence="1">
    <location>
        <begin position="109"/>
        <end position="127"/>
    </location>
</feature>
<evidence type="ECO:0000313" key="2">
    <source>
        <dbReference type="EMBL" id="EQD58145.1"/>
    </source>
</evidence>
<dbReference type="Pfam" id="PF05940">
    <property type="entry name" value="NnrS"/>
    <property type="match status" value="1"/>
</dbReference>
<dbReference type="EMBL" id="AUZX01007793">
    <property type="protein sequence ID" value="EQD58145.1"/>
    <property type="molecule type" value="Genomic_DNA"/>
</dbReference>
<gene>
    <name evidence="2" type="ORF">B1A_10935</name>
</gene>
<accession>T1BW91</accession>
<dbReference type="AlphaFoldDB" id="T1BW91"/>
<keyword evidence="1" id="KW-0812">Transmembrane</keyword>
<sequence length="144" mass="15950">TPGGWTRWRGWRTFRDPLLRCLHIAYLWLIVSFVLRACAGGRAGWHDAAVHAFTIGAYSTLKIGLMTRVGLKHTGRPVRADRPVRIAFAMMPIAAVLRIAFAVLHGPEWLAGASAFLWAAAFLIYLFRFGPLLVRASLPRSAPA</sequence>
<feature type="transmembrane region" description="Helical" evidence="1">
    <location>
        <begin position="48"/>
        <end position="65"/>
    </location>
</feature>
<reference evidence="2" key="1">
    <citation type="submission" date="2013-08" db="EMBL/GenBank/DDBJ databases">
        <authorList>
            <person name="Mendez C."/>
            <person name="Richter M."/>
            <person name="Ferrer M."/>
            <person name="Sanchez J."/>
        </authorList>
    </citation>
    <scope>NUCLEOTIDE SEQUENCE</scope>
</reference>
<proteinExistence type="predicted"/>
<name>T1BW91_9ZZZZ</name>
<comment type="caution">
    <text evidence="2">The sequence shown here is derived from an EMBL/GenBank/DDBJ whole genome shotgun (WGS) entry which is preliminary data.</text>
</comment>
<dbReference type="InterPro" id="IPR010266">
    <property type="entry name" value="NnrS"/>
</dbReference>
<keyword evidence="1" id="KW-1133">Transmembrane helix</keyword>
<feature type="transmembrane region" description="Helical" evidence="1">
    <location>
        <begin position="86"/>
        <end position="103"/>
    </location>
</feature>
<feature type="non-terminal residue" evidence="2">
    <location>
        <position position="1"/>
    </location>
</feature>
<keyword evidence="1" id="KW-0472">Membrane</keyword>
<protein>
    <submittedName>
        <fullName evidence="2">NnrS</fullName>
    </submittedName>
</protein>
<feature type="transmembrane region" description="Helical" evidence="1">
    <location>
        <begin position="21"/>
        <end position="42"/>
    </location>
</feature>